<feature type="transmembrane region" description="Helical" evidence="1">
    <location>
        <begin position="9"/>
        <end position="28"/>
    </location>
</feature>
<organism evidence="2 3">
    <name type="scientific">Paenibacillus larvae subsp. pulvifaciens</name>
    <dbReference type="NCBI Taxonomy" id="1477"/>
    <lineage>
        <taxon>Bacteria</taxon>
        <taxon>Bacillati</taxon>
        <taxon>Bacillota</taxon>
        <taxon>Bacilli</taxon>
        <taxon>Bacillales</taxon>
        <taxon>Paenibacillaceae</taxon>
        <taxon>Paenibacillus</taxon>
    </lineage>
</organism>
<accession>A0A1V0USQ5</accession>
<sequence length="81" mass="8873">MSGFLWKRNIWQFIALLYVVSAGVLFALDHLQGGGSRFFPIALPIATLAILPLALLMCGGELAVPKPLKDRRSGKFRKAFG</sequence>
<dbReference type="Proteomes" id="UP000192727">
    <property type="component" value="Chromosome"/>
</dbReference>
<keyword evidence="1" id="KW-0812">Transmembrane</keyword>
<evidence type="ECO:0000313" key="3">
    <source>
        <dbReference type="Proteomes" id="UP000192727"/>
    </source>
</evidence>
<dbReference type="AlphaFoldDB" id="A0A1V0USQ5"/>
<reference evidence="2 3" key="1">
    <citation type="submission" date="2017-03" db="EMBL/GenBank/DDBJ databases">
        <title>Paenibacillus larvae genome sequencing.</title>
        <authorList>
            <person name="Dingman D.W."/>
        </authorList>
    </citation>
    <scope>NUCLEOTIDE SEQUENCE [LARGE SCALE GENOMIC DNA]</scope>
    <source>
        <strain evidence="2 3">SAG 10367</strain>
    </source>
</reference>
<evidence type="ECO:0000256" key="1">
    <source>
        <dbReference type="SAM" id="Phobius"/>
    </source>
</evidence>
<proteinExistence type="predicted"/>
<dbReference type="EMBL" id="CP020557">
    <property type="protein sequence ID" value="ARF67988.1"/>
    <property type="molecule type" value="Genomic_DNA"/>
</dbReference>
<evidence type="ECO:0000313" key="2">
    <source>
        <dbReference type="EMBL" id="ARF67988.1"/>
    </source>
</evidence>
<gene>
    <name evidence="2" type="ORF">B7C51_09325</name>
</gene>
<name>A0A1V0USQ5_9BACL</name>
<protein>
    <submittedName>
        <fullName evidence="2">Uncharacterized protein</fullName>
    </submittedName>
</protein>
<keyword evidence="1" id="KW-0472">Membrane</keyword>
<feature type="transmembrane region" description="Helical" evidence="1">
    <location>
        <begin position="40"/>
        <end position="64"/>
    </location>
</feature>
<keyword evidence="1" id="KW-1133">Transmembrane helix</keyword>